<feature type="binding site" evidence="2">
    <location>
        <position position="63"/>
    </location>
    <ligand>
        <name>Fe cation</name>
        <dbReference type="ChEBI" id="CHEBI:24875"/>
    </ligand>
</feature>
<dbReference type="InterPro" id="IPR012093">
    <property type="entry name" value="Pirin"/>
</dbReference>
<dbReference type="Gene3D" id="2.60.120.10">
    <property type="entry name" value="Jelly Rolls"/>
    <property type="match status" value="2"/>
</dbReference>
<dbReference type="GO" id="GO:0046872">
    <property type="term" value="F:metal ion binding"/>
    <property type="evidence" value="ECO:0007669"/>
    <property type="project" value="UniProtKB-KW"/>
</dbReference>
<dbReference type="KEGG" id="rhs:A3Q41_01667"/>
<keyword evidence="6" id="KW-1185">Reference proteome</keyword>
<comment type="cofactor">
    <cofactor evidence="2">
        <name>Fe cation</name>
        <dbReference type="ChEBI" id="CHEBI:24875"/>
    </cofactor>
    <text evidence="2">Binds 1 Fe cation per subunit.</text>
</comment>
<evidence type="ECO:0000256" key="1">
    <source>
        <dbReference type="ARBA" id="ARBA00008416"/>
    </source>
</evidence>
<dbReference type="OrthoDB" id="321327at2"/>
<dbReference type="RefSeq" id="WP_048318900.1">
    <property type="nucleotide sequence ID" value="NZ_CP015220.1"/>
</dbReference>
<evidence type="ECO:0000259" key="4">
    <source>
        <dbReference type="Pfam" id="PF02678"/>
    </source>
</evidence>
<evidence type="ECO:0000313" key="5">
    <source>
        <dbReference type="EMBL" id="AMY22971.1"/>
    </source>
</evidence>
<proteinExistence type="inferred from homology"/>
<name>A0A143QJ60_RHOFA</name>
<dbReference type="InterPro" id="IPR011051">
    <property type="entry name" value="RmlC_Cupin_sf"/>
</dbReference>
<organism evidence="5 6">
    <name type="scientific">Rhodococcoides fascians</name>
    <name type="common">Rhodococcus fascians</name>
    <dbReference type="NCBI Taxonomy" id="1828"/>
    <lineage>
        <taxon>Bacteria</taxon>
        <taxon>Bacillati</taxon>
        <taxon>Actinomycetota</taxon>
        <taxon>Actinomycetes</taxon>
        <taxon>Mycobacteriales</taxon>
        <taxon>Nocardiaceae</taxon>
        <taxon>Rhodococcoides</taxon>
    </lineage>
</organism>
<dbReference type="Proteomes" id="UP000076038">
    <property type="component" value="Chromosome"/>
</dbReference>
<dbReference type="AlphaFoldDB" id="A0A143QJ60"/>
<dbReference type="PATRIC" id="fig|1653479.3.peg.1688"/>
<dbReference type="PANTHER" id="PTHR43212:SF3">
    <property type="entry name" value="QUERCETIN 2,3-DIOXYGENASE"/>
    <property type="match status" value="1"/>
</dbReference>
<dbReference type="EC" id="1.13.11.24" evidence="5"/>
<accession>A0A143QJ60</accession>
<dbReference type="SUPFAM" id="SSF51182">
    <property type="entry name" value="RmlC-like cupins"/>
    <property type="match status" value="1"/>
</dbReference>
<gene>
    <name evidence="5" type="ORF">A3Q41_01667</name>
</gene>
<reference evidence="6" key="2">
    <citation type="submission" date="2016-04" db="EMBL/GenBank/DDBJ databases">
        <title>Complete Genome and Plasmid Sequences for Rhodococcus fascians D188 and Draft Sequences for Rhodococcus spp. Isolates PBTS 1 and PBTS 2.</title>
        <authorList>
            <person name="Stamer R."/>
            <person name="Vereecke D."/>
            <person name="Zhang Y."/>
            <person name="Schilkey F."/>
            <person name="Devitt N."/>
            <person name="Randall J."/>
        </authorList>
    </citation>
    <scope>NUCLEOTIDE SEQUENCE [LARGE SCALE GENOMIC DNA]</scope>
    <source>
        <strain evidence="6">PBTS2</strain>
    </source>
</reference>
<keyword evidence="5" id="KW-0560">Oxidoreductase</keyword>
<dbReference type="InterPro" id="IPR014710">
    <property type="entry name" value="RmlC-like_jellyroll"/>
</dbReference>
<dbReference type="CDD" id="cd02910">
    <property type="entry name" value="cupin_Yhhw_N"/>
    <property type="match status" value="1"/>
</dbReference>
<dbReference type="GO" id="GO:0008127">
    <property type="term" value="F:quercetin 2,3-dioxygenase activity"/>
    <property type="evidence" value="ECO:0007669"/>
    <property type="project" value="UniProtKB-EC"/>
</dbReference>
<feature type="domain" description="Pirin N-terminal" evidence="4">
    <location>
        <begin position="16"/>
        <end position="138"/>
    </location>
</feature>
<keyword evidence="2" id="KW-0408">Iron</keyword>
<dbReference type="PIRSF" id="PIRSF006232">
    <property type="entry name" value="Pirin"/>
    <property type="match status" value="1"/>
</dbReference>
<keyword evidence="5" id="KW-0223">Dioxygenase</keyword>
<protein>
    <submittedName>
        <fullName evidence="5">Putative quercetin 2,3-dioxygenase</fullName>
        <ecNumber evidence="5">1.13.11.24</ecNumber>
    </submittedName>
</protein>
<evidence type="ECO:0000313" key="6">
    <source>
        <dbReference type="Proteomes" id="UP000076038"/>
    </source>
</evidence>
<dbReference type="Pfam" id="PF02678">
    <property type="entry name" value="Pirin"/>
    <property type="match status" value="1"/>
</dbReference>
<sequence length="260" mass="27976">MTSAATTLDLRRADDRFKTKIGWLDSKHSFSFGNHFDRSNTHHGVLMVNNDDIVTPGMGFDTHPHRDMEIITWVLQGSLVHQDSMGHSGVIYPGLAQRMSAGTGILHSEKNDSWRLGDTAGSYSGKHGDPVRFVQMWVVPDEQGITPGYEQLEIDNELLSGGLVPVASGMPDHADHAAIRIKNKYAAMHVARLQPGQTPVEIPDAPFVHIFVAEGEAMLEGVGPLAQGDAVRVSGGGGQKLSTASGAEVIVWEMHAAIAG</sequence>
<feature type="binding site" evidence="2">
    <location>
        <position position="107"/>
    </location>
    <ligand>
        <name>Fe cation</name>
        <dbReference type="ChEBI" id="CHEBI:24875"/>
    </ligand>
</feature>
<comment type="similarity">
    <text evidence="1 3">Belongs to the pirin family.</text>
</comment>
<feature type="binding site" evidence="2">
    <location>
        <position position="109"/>
    </location>
    <ligand>
        <name>Fe cation</name>
        <dbReference type="ChEBI" id="CHEBI:24875"/>
    </ligand>
</feature>
<evidence type="ECO:0000256" key="2">
    <source>
        <dbReference type="PIRSR" id="PIRSR006232-1"/>
    </source>
</evidence>
<evidence type="ECO:0000256" key="3">
    <source>
        <dbReference type="RuleBase" id="RU003457"/>
    </source>
</evidence>
<dbReference type="PANTHER" id="PTHR43212">
    <property type="entry name" value="QUERCETIN 2,3-DIOXYGENASE"/>
    <property type="match status" value="1"/>
</dbReference>
<dbReference type="EMBL" id="CP015220">
    <property type="protein sequence ID" value="AMY22971.1"/>
    <property type="molecule type" value="Genomic_DNA"/>
</dbReference>
<reference evidence="5 6" key="1">
    <citation type="journal article" date="2016" name="Genome Announc.">
        <title>Complete Genome and Plasmid Sequences for Rhodococcus fascians D188 and Draft Sequences for Rhodococcus Isolates PBTS 1 and PBTS 2.</title>
        <authorList>
            <person name="Stamler R.A."/>
            <person name="Vereecke D."/>
            <person name="Zhang Y."/>
            <person name="Schilkey F."/>
            <person name="Devitt N."/>
            <person name="Randall J.J."/>
        </authorList>
    </citation>
    <scope>NUCLEOTIDE SEQUENCE [LARGE SCALE GENOMIC DNA]</scope>
    <source>
        <strain evidence="5 6">PBTS2</strain>
    </source>
</reference>
<feature type="binding site" evidence="2">
    <location>
        <position position="65"/>
    </location>
    <ligand>
        <name>Fe cation</name>
        <dbReference type="ChEBI" id="CHEBI:24875"/>
    </ligand>
</feature>
<dbReference type="InterPro" id="IPR003829">
    <property type="entry name" value="Pirin_N_dom"/>
</dbReference>
<keyword evidence="2" id="KW-0479">Metal-binding</keyword>